<dbReference type="Proteomes" id="UP000048965">
    <property type="component" value="Unassembled WGS sequence"/>
</dbReference>
<proteinExistence type="predicted"/>
<dbReference type="EMBL" id="BBNO01000001">
    <property type="protein sequence ID" value="GAO05931.1"/>
    <property type="molecule type" value="Genomic_DNA"/>
</dbReference>
<evidence type="ECO:0000313" key="1">
    <source>
        <dbReference type="EMBL" id="GAO05931.1"/>
    </source>
</evidence>
<organism evidence="1 2">
    <name type="scientific">Streptomyces lydicamycinicus</name>
    <dbReference type="NCBI Taxonomy" id="1546107"/>
    <lineage>
        <taxon>Bacteria</taxon>
        <taxon>Bacillati</taxon>
        <taxon>Actinomycetota</taxon>
        <taxon>Actinomycetes</taxon>
        <taxon>Kitasatosporales</taxon>
        <taxon>Streptomycetaceae</taxon>
        <taxon>Streptomyces</taxon>
    </lineage>
</organism>
<accession>A0A0N7YKG3</accession>
<sequence length="58" mass="5712">MPVGVPAPGATGETVAVNVTVSPTTDGSGAVETAVVVDAWPTVWVSAPTEPTKLPSPL</sequence>
<dbReference type="AlphaFoldDB" id="A0A0N7YKG3"/>
<keyword evidence="2" id="KW-1185">Reference proteome</keyword>
<name>A0A0N7YKG3_9ACTN</name>
<gene>
    <name evidence="1" type="ORF">TPA0598_01_03010</name>
</gene>
<comment type="caution">
    <text evidence="1">The sequence shown here is derived from an EMBL/GenBank/DDBJ whole genome shotgun (WGS) entry which is preliminary data.</text>
</comment>
<evidence type="ECO:0000313" key="2">
    <source>
        <dbReference type="Proteomes" id="UP000048965"/>
    </source>
</evidence>
<reference evidence="2" key="1">
    <citation type="submission" date="2014-09" db="EMBL/GenBank/DDBJ databases">
        <title>Whole genome shotgun sequence of Streptomyces sp. NBRC 110027.</title>
        <authorList>
            <person name="Komaki H."/>
            <person name="Ichikawa N."/>
            <person name="Katano-Makiyama Y."/>
            <person name="Hosoyama A."/>
            <person name="Hashimoto M."/>
            <person name="Uohara A."/>
            <person name="Kitahashi Y."/>
            <person name="Ohji S."/>
            <person name="Kimura A."/>
            <person name="Yamazoe A."/>
            <person name="Igarashi Y."/>
            <person name="Fujita N."/>
        </authorList>
    </citation>
    <scope>NUCLEOTIDE SEQUENCE [LARGE SCALE GENOMIC DNA]</scope>
    <source>
        <strain evidence="2">NBRC 110027</strain>
    </source>
</reference>
<reference evidence="1 2" key="2">
    <citation type="journal article" date="2015" name="Stand. Genomic Sci.">
        <title>Draft genome sequence of marine-derived Streptomyces sp. TP-A0598, a producer of anti-MRSA antibiotic lydicamycins.</title>
        <authorList>
            <person name="Komaki H."/>
            <person name="Ichikawa N."/>
            <person name="Hosoyama A."/>
            <person name="Fujita N."/>
            <person name="Igarashi Y."/>
        </authorList>
    </citation>
    <scope>NUCLEOTIDE SEQUENCE [LARGE SCALE GENOMIC DNA]</scope>
    <source>
        <strain evidence="1 2">NBRC 110027</strain>
    </source>
</reference>
<protein>
    <submittedName>
        <fullName evidence="1">Uncharacterized protein</fullName>
    </submittedName>
</protein>